<dbReference type="Gene3D" id="2.60.120.200">
    <property type="match status" value="2"/>
</dbReference>
<dbReference type="Proteomes" id="UP000201252">
    <property type="component" value="Segment"/>
</dbReference>
<sequence>MLGFNGGTIGIANTVFTGTKSDDPNYSSVSLLLNGNGTNGSTTFTDSSSYSHTVTANGNAQISTTQSKFGGASMYFDGSGDWVDAANSSEFAFGTGDFTVEAWVYPVVSSAIFETRTSLFNAGFGYEFKTSGPKIWDGTEGAYLYNSTNTYSTNTWYHVAFCRQGTTVRVFVNGVLDGTATSSRDLTAEGARVGSNINGNSSNTYIDDLRLTKGVARYTSNFTPPTAQLPGRETGTFASGLWTSSDHIKQIRNELWPGFVPSIVTDGLVLHLDAGDSASYPGSGTTWTDLSGNGNNGTLVSMDGNNYSSANGGYLDFDGSSDYVQGTISSSTFTGPHSICCWFYRQTVKQWSALFSNNVNTTSCSILTFIDTSNSLGINQSGINATSVAAVDLGADHLNKWIYGVITFGGVSNGSAVNVYAYKDGSLLTNSGSLYWNMSSHSSYYVGRHWASTTQVHDGFISQVTIYNKALTSSEVTQNFDALKGRYGL</sequence>
<name>M4QP69_9CAUD</name>
<evidence type="ECO:0000313" key="2">
    <source>
        <dbReference type="Proteomes" id="UP000201252"/>
    </source>
</evidence>
<reference evidence="1 2" key="1">
    <citation type="submission" date="2010-10" db="EMBL/GenBank/DDBJ databases">
        <title>The Genome Sequence of Synechococcus phage S-SKS1.</title>
        <authorList>
            <consortium name="The Broad Institute Genome Sequencing Platform"/>
            <person name="Henn M.R."/>
            <person name="Clokie M."/>
            <person name="Levin J."/>
            <person name="Malboeuf C."/>
            <person name="Casali M."/>
            <person name="Russ C."/>
            <person name="Lennon N."/>
            <person name="Chapman S.B."/>
            <person name="Erlich R."/>
            <person name="Young S.K."/>
            <person name="Yandava C."/>
            <person name="Zeng Q."/>
            <person name="Alvarado L."/>
            <person name="Anderson S."/>
            <person name="Berlin A."/>
            <person name="Chen Z."/>
            <person name="Freedman E."/>
            <person name="Gellesch M."/>
            <person name="Goldberg J."/>
            <person name="Green L."/>
            <person name="Griggs A."/>
            <person name="Gujja S."/>
            <person name="Heilman E.R."/>
            <person name="Heiman D."/>
            <person name="Hollinger A."/>
            <person name="Howarth C."/>
            <person name="Larson L."/>
            <person name="Mehta T."/>
            <person name="Pearson M."/>
            <person name="Roberts A."/>
            <person name="Ryan E."/>
            <person name="Saif S."/>
            <person name="Shea T."/>
            <person name="Shenoy N."/>
            <person name="Sisk P."/>
            <person name="Stolte C."/>
            <person name="Sykes S."/>
            <person name="White J."/>
            <person name="Haas B."/>
            <person name="Nusbaum C."/>
            <person name="Birren B."/>
        </authorList>
    </citation>
    <scope>NUCLEOTIDE SEQUENCE [LARGE SCALE GENOMIC DNA]</scope>
</reference>
<dbReference type="SUPFAM" id="SSF49899">
    <property type="entry name" value="Concanavalin A-like lectins/glucanases"/>
    <property type="match status" value="2"/>
</dbReference>
<dbReference type="InterPro" id="IPR013320">
    <property type="entry name" value="ConA-like_dom_sf"/>
</dbReference>
<dbReference type="OrthoDB" id="16542at10239"/>
<accession>M4QP69</accession>
<dbReference type="RefSeq" id="YP_007674373.1">
    <property type="nucleotide sequence ID" value="NC_020851.1"/>
</dbReference>
<gene>
    <name evidence="1" type="ORF">SWZG_00008</name>
</gene>
<dbReference type="EMBL" id="HQ633071">
    <property type="protein sequence ID" value="AGH31521.1"/>
    <property type="molecule type" value="Genomic_DNA"/>
</dbReference>
<evidence type="ECO:0000313" key="1">
    <source>
        <dbReference type="EMBL" id="AGH31521.1"/>
    </source>
</evidence>
<proteinExistence type="predicted"/>
<evidence type="ECO:0008006" key="3">
    <source>
        <dbReference type="Google" id="ProtNLM"/>
    </source>
</evidence>
<keyword evidence="2" id="KW-1185">Reference proteome</keyword>
<dbReference type="Pfam" id="PF13385">
    <property type="entry name" value="Laminin_G_3"/>
    <property type="match status" value="2"/>
</dbReference>
<organism evidence="1 2">
    <name type="scientific">Synechococcus phage S-SKS1</name>
    <dbReference type="NCBI Taxonomy" id="754042"/>
    <lineage>
        <taxon>Viruses</taxon>
        <taxon>Duplodnaviria</taxon>
        <taxon>Heunggongvirae</taxon>
        <taxon>Uroviricota</taxon>
        <taxon>Caudoviricetes</taxon>
        <taxon>Llyrvirus</taxon>
        <taxon>Llyrvirus SSKS1</taxon>
    </lineage>
</organism>
<protein>
    <recommendedName>
        <fullName evidence="3">LamG-like jellyroll fold domain-containing protein</fullName>
    </recommendedName>
</protein>
<dbReference type="GeneID" id="15010909"/>
<dbReference type="KEGG" id="vg:15010909"/>